<evidence type="ECO:0000313" key="2">
    <source>
        <dbReference type="Proteomes" id="UP000636811"/>
    </source>
</evidence>
<dbReference type="EMBL" id="JADOBI010000002">
    <property type="protein sequence ID" value="MBF7978542.1"/>
    <property type="molecule type" value="Genomic_DNA"/>
</dbReference>
<keyword evidence="2" id="KW-1185">Reference proteome</keyword>
<sequence>MEAFPDPISGYVETFSDLINAIQTNSENIMLYKQLVGNYVTLSLADMWKNYLIKRA</sequence>
<reference evidence="1 2" key="1">
    <citation type="submission" date="2020-11" db="EMBL/GenBank/DDBJ databases">
        <title>Taxonomic investigation of Rahnella strains.</title>
        <authorList>
            <person name="Lee S.D."/>
        </authorList>
    </citation>
    <scope>NUCLEOTIDE SEQUENCE [LARGE SCALE GENOMIC DNA]</scope>
    <source>
        <strain evidence="1 2">SAP-17</strain>
    </source>
</reference>
<proteinExistence type="predicted"/>
<organism evidence="1 2">
    <name type="scientific">Rahnella laticis</name>
    <dbReference type="NCBI Taxonomy" id="2787622"/>
    <lineage>
        <taxon>Bacteria</taxon>
        <taxon>Pseudomonadati</taxon>
        <taxon>Pseudomonadota</taxon>
        <taxon>Gammaproteobacteria</taxon>
        <taxon>Enterobacterales</taxon>
        <taxon>Yersiniaceae</taxon>
        <taxon>Rahnella</taxon>
    </lineage>
</organism>
<dbReference type="RefSeq" id="WP_195813089.1">
    <property type="nucleotide sequence ID" value="NZ_JADOBI010000002.1"/>
</dbReference>
<comment type="caution">
    <text evidence="1">The sequence shown here is derived from an EMBL/GenBank/DDBJ whole genome shotgun (WGS) entry which is preliminary data.</text>
</comment>
<name>A0ABS0E0C6_9GAMM</name>
<protein>
    <submittedName>
        <fullName evidence="1">Uncharacterized protein</fullName>
    </submittedName>
</protein>
<dbReference type="Proteomes" id="UP000636811">
    <property type="component" value="Unassembled WGS sequence"/>
</dbReference>
<accession>A0ABS0E0C6</accession>
<evidence type="ECO:0000313" key="1">
    <source>
        <dbReference type="EMBL" id="MBF7978542.1"/>
    </source>
</evidence>
<gene>
    <name evidence="1" type="ORF">IV433_03855</name>
</gene>